<proteinExistence type="predicted"/>
<dbReference type="Pfam" id="PF10544">
    <property type="entry name" value="T5orf172"/>
    <property type="match status" value="1"/>
</dbReference>
<dbReference type="SMART" id="SM00974">
    <property type="entry name" value="T5orf172"/>
    <property type="match status" value="1"/>
</dbReference>
<keyword evidence="3" id="KW-1185">Reference proteome</keyword>
<dbReference type="AlphaFoldDB" id="A0A3G9JDZ8"/>
<reference evidence="2 3" key="1">
    <citation type="submission" date="2018-11" db="EMBL/GenBank/DDBJ databases">
        <title>Novel Erysipelotrichaceae bacterium isolated from small intestine of a swine.</title>
        <authorList>
            <person name="Kim J.S."/>
            <person name="Choe H."/>
            <person name="Lee Y.R."/>
            <person name="Kim K.M."/>
            <person name="Park D.S."/>
        </authorList>
    </citation>
    <scope>NUCLEOTIDE SEQUENCE [LARGE SCALE GENOMIC DNA]</scope>
    <source>
        <strain evidence="2 3">SG0102</strain>
    </source>
</reference>
<sequence>MSKGIIYVMSTIVPGLIKIGKTGTDNFEGRMYSLEHNGYSNVVGLQRQFAIEVEDYDEKEKLLDDIFSKSRVPGTELFALDIDLVIQLLSSFEGNQVYPETETKEQTFDEATAKRHIKEDWALVPDGTYYLKRKIKRNENKAVEASMIVKEGRYIIPKGTVISPTEAERLADNIRSVRHSDAVKDFVTQEDVTFMAPSAASDFVIGGPSNGWVNWKNQDDDPIDIYRRKRTG</sequence>
<feature type="domain" description="Bacteriophage T5 Orf172 DNA-binding" evidence="1">
    <location>
        <begin position="11"/>
        <end position="92"/>
    </location>
</feature>
<dbReference type="OrthoDB" id="2656488at2"/>
<evidence type="ECO:0000259" key="1">
    <source>
        <dbReference type="SMART" id="SM00974"/>
    </source>
</evidence>
<gene>
    <name evidence="2" type="ORF">SG0102_15290</name>
</gene>
<accession>A0A3G9JDZ8</accession>
<dbReference type="KEGG" id="ebm:SG0102_15290"/>
<dbReference type="InterPro" id="IPR025579">
    <property type="entry name" value="DUF4357"/>
</dbReference>
<dbReference type="Proteomes" id="UP000268059">
    <property type="component" value="Chromosome"/>
</dbReference>
<organism evidence="2 3">
    <name type="scientific">Intestinibaculum porci</name>
    <dbReference type="NCBI Taxonomy" id="2487118"/>
    <lineage>
        <taxon>Bacteria</taxon>
        <taxon>Bacillati</taxon>
        <taxon>Bacillota</taxon>
        <taxon>Erysipelotrichia</taxon>
        <taxon>Erysipelotrichales</taxon>
        <taxon>Erysipelotrichaceae</taxon>
        <taxon>Intestinibaculum</taxon>
    </lineage>
</organism>
<evidence type="ECO:0000313" key="2">
    <source>
        <dbReference type="EMBL" id="BBH26595.1"/>
    </source>
</evidence>
<name>A0A3G9JDZ8_9FIRM</name>
<dbReference type="InParanoid" id="A0A3G9JDZ8"/>
<dbReference type="InterPro" id="IPR018306">
    <property type="entry name" value="Phage_T5_Orf172_DNA-bd"/>
</dbReference>
<dbReference type="EMBL" id="AP019309">
    <property type="protein sequence ID" value="BBH26595.1"/>
    <property type="molecule type" value="Genomic_DNA"/>
</dbReference>
<protein>
    <recommendedName>
        <fullName evidence="1">Bacteriophage T5 Orf172 DNA-binding domain-containing protein</fullName>
    </recommendedName>
</protein>
<evidence type="ECO:0000313" key="3">
    <source>
        <dbReference type="Proteomes" id="UP000268059"/>
    </source>
</evidence>
<dbReference type="RefSeq" id="WP_125119443.1">
    <property type="nucleotide sequence ID" value="NZ_AP019309.1"/>
</dbReference>
<dbReference type="Pfam" id="PF14267">
    <property type="entry name" value="DUF4357"/>
    <property type="match status" value="1"/>
</dbReference>